<sequence>MRPVARDDDFGDADFGVLVRGPWGRLELRHLVLIAHEGPDQSTPFVDLVGLVLDLLCHMAGRRLRDHLHHGAFHVHLPAVIKAAQSAFLVASVDQGYTAMRAVLIHHTHATLGVAKHYQILAQYARAHRVAVRLTDFFAQTHGDPVLSHHAAHGGIAFHAAKQVVFFKGQHRSSPRALVSAIGCGTAAINVRYLIIWFKKKASHVSVCQSAVIRA</sequence>
<comment type="caution">
    <text evidence="1">The sequence shown here is derived from an EMBL/GenBank/DDBJ whole genome shotgun (WGS) entry which is preliminary data.</text>
</comment>
<accession>A0A644Z6K5</accession>
<protein>
    <submittedName>
        <fullName evidence="1">Uncharacterized protein</fullName>
    </submittedName>
</protein>
<dbReference type="EMBL" id="VSSQ01007436">
    <property type="protein sequence ID" value="MPM35918.1"/>
    <property type="molecule type" value="Genomic_DNA"/>
</dbReference>
<name>A0A644Z6K5_9ZZZZ</name>
<dbReference type="AlphaFoldDB" id="A0A644Z6K5"/>
<reference evidence="1" key="1">
    <citation type="submission" date="2019-08" db="EMBL/GenBank/DDBJ databases">
        <authorList>
            <person name="Kucharzyk K."/>
            <person name="Murdoch R.W."/>
            <person name="Higgins S."/>
            <person name="Loffler F."/>
        </authorList>
    </citation>
    <scope>NUCLEOTIDE SEQUENCE</scope>
</reference>
<evidence type="ECO:0000313" key="1">
    <source>
        <dbReference type="EMBL" id="MPM35918.1"/>
    </source>
</evidence>
<proteinExistence type="predicted"/>
<organism evidence="1">
    <name type="scientific">bioreactor metagenome</name>
    <dbReference type="NCBI Taxonomy" id="1076179"/>
    <lineage>
        <taxon>unclassified sequences</taxon>
        <taxon>metagenomes</taxon>
        <taxon>ecological metagenomes</taxon>
    </lineage>
</organism>
<gene>
    <name evidence="1" type="ORF">SDC9_82512</name>
</gene>